<evidence type="ECO:0000259" key="1">
    <source>
        <dbReference type="Pfam" id="PF01863"/>
    </source>
</evidence>
<dbReference type="CDD" id="cd07344">
    <property type="entry name" value="M48_yhfN_like"/>
    <property type="match status" value="1"/>
</dbReference>
<sequence>MTSVSSNEGKLEEYSFIYGDEAVTYEVVRKPHPEGKKRKIAIKVHPNCEVIVNAPEDAERGDIHDAVMKRARWIYDALKEFRDRLQYVQSKEYVSGEMQFYLGRRYVLKVVEDRDAIANVKMERGKLLVTLNRFNEDKQALTKALVSGWYSMRAERIFHERLAALLPQATWVTGIPGFRVLPMTKQWGSCSTKGNLMLNPHLVKAPKACIDYVILHELCHIAEYNHSDKFWRLLTGVMPNWKEVKSRLDGMAELYLSE</sequence>
<proteinExistence type="predicted"/>
<dbReference type="InterPro" id="IPR053136">
    <property type="entry name" value="UTP_pyrophosphatase-like"/>
</dbReference>
<dbReference type="RefSeq" id="WP_073583597.1">
    <property type="nucleotide sequence ID" value="NZ_AP024898.1"/>
</dbReference>
<dbReference type="Proteomes" id="UP000184600">
    <property type="component" value="Unassembled WGS sequence"/>
</dbReference>
<dbReference type="Pfam" id="PF01863">
    <property type="entry name" value="YgjP-like"/>
    <property type="match status" value="1"/>
</dbReference>
<evidence type="ECO:0000313" key="2">
    <source>
        <dbReference type="EMBL" id="SHO57044.1"/>
    </source>
</evidence>
<gene>
    <name evidence="2" type="ORF">VQ7734_02813</name>
</gene>
<dbReference type="Gene3D" id="3.30.2010.10">
    <property type="entry name" value="Metalloproteases ('zincins'), catalytic domain"/>
    <property type="match status" value="1"/>
</dbReference>
<dbReference type="AlphaFoldDB" id="A0A1M7YWN6"/>
<name>A0A1M7YWN6_9VIBR</name>
<feature type="domain" description="YgjP-like metallopeptidase" evidence="1">
    <location>
        <begin position="38"/>
        <end position="249"/>
    </location>
</feature>
<reference evidence="3" key="1">
    <citation type="submission" date="2016-12" db="EMBL/GenBank/DDBJ databases">
        <authorList>
            <person name="Rodrigo-Torres L."/>
            <person name="Arahal R.D."/>
            <person name="Lucena T."/>
        </authorList>
    </citation>
    <scope>NUCLEOTIDE SEQUENCE [LARGE SCALE GENOMIC DNA]</scope>
</reference>
<dbReference type="OrthoDB" id="9811177at2"/>
<organism evidence="2 3">
    <name type="scientific">Vibrio quintilis</name>
    <dbReference type="NCBI Taxonomy" id="1117707"/>
    <lineage>
        <taxon>Bacteria</taxon>
        <taxon>Pseudomonadati</taxon>
        <taxon>Pseudomonadota</taxon>
        <taxon>Gammaproteobacteria</taxon>
        <taxon>Vibrionales</taxon>
        <taxon>Vibrionaceae</taxon>
        <taxon>Vibrio</taxon>
    </lineage>
</organism>
<dbReference type="EMBL" id="FRFG01000031">
    <property type="protein sequence ID" value="SHO57044.1"/>
    <property type="molecule type" value="Genomic_DNA"/>
</dbReference>
<dbReference type="PANTHER" id="PTHR30399">
    <property type="entry name" value="UNCHARACTERIZED PROTEIN YGJP"/>
    <property type="match status" value="1"/>
</dbReference>
<dbReference type="STRING" id="1117707.VQ7734_02813"/>
<dbReference type="PANTHER" id="PTHR30399:SF1">
    <property type="entry name" value="UTP PYROPHOSPHATASE"/>
    <property type="match status" value="1"/>
</dbReference>
<accession>A0A1M7YWN6</accession>
<evidence type="ECO:0000313" key="3">
    <source>
        <dbReference type="Proteomes" id="UP000184600"/>
    </source>
</evidence>
<protein>
    <submittedName>
        <fullName evidence="2">WLM domain protein</fullName>
    </submittedName>
</protein>
<dbReference type="InterPro" id="IPR002725">
    <property type="entry name" value="YgjP-like_metallopeptidase"/>
</dbReference>
<keyword evidence="3" id="KW-1185">Reference proteome</keyword>